<protein>
    <submittedName>
        <fullName evidence="1">Uncharacterized protein</fullName>
    </submittedName>
</protein>
<name>A0ABX4I8J5_9LACT</name>
<accession>A0ABX4I8J5</accession>
<dbReference type="EMBL" id="JXJT01000016">
    <property type="protein sequence ID" value="PCS02433.1"/>
    <property type="molecule type" value="Genomic_DNA"/>
</dbReference>
<comment type="caution">
    <text evidence="1">The sequence shown here is derived from an EMBL/GenBank/DDBJ whole genome shotgun (WGS) entry which is preliminary data.</text>
</comment>
<reference evidence="1 2" key="1">
    <citation type="submission" date="2014-12" db="EMBL/GenBank/DDBJ databases">
        <title>Draft genome sequences of 10 type strains of Lactococcus.</title>
        <authorList>
            <person name="Sun Z."/>
            <person name="Zhong Z."/>
            <person name="Liu W."/>
            <person name="Zhang W."/>
            <person name="Zhang H."/>
        </authorList>
    </citation>
    <scope>NUCLEOTIDE SEQUENCE [LARGE SCALE GENOMIC DNA]</scope>
    <source>
        <strain evidence="1 2">DSM 22330</strain>
    </source>
</reference>
<gene>
    <name evidence="1" type="ORF">RR45_GL000622</name>
</gene>
<organism evidence="1 2">
    <name type="scientific">Pseudolactococcus chungangensis CAU 28 = DSM 22330</name>
    <dbReference type="NCBI Taxonomy" id="1122154"/>
    <lineage>
        <taxon>Bacteria</taxon>
        <taxon>Bacillati</taxon>
        <taxon>Bacillota</taxon>
        <taxon>Bacilli</taxon>
        <taxon>Lactobacillales</taxon>
        <taxon>Streptococcaceae</taxon>
        <taxon>Pseudolactococcus</taxon>
    </lineage>
</organism>
<proteinExistence type="predicted"/>
<dbReference type="Proteomes" id="UP000218979">
    <property type="component" value="Unassembled WGS sequence"/>
</dbReference>
<evidence type="ECO:0000313" key="2">
    <source>
        <dbReference type="Proteomes" id="UP000218979"/>
    </source>
</evidence>
<sequence length="37" mass="4407">MIFNIDNQNNWLNRPVVLIKKTTLSDIFKRYNILSIA</sequence>
<evidence type="ECO:0000313" key="1">
    <source>
        <dbReference type="EMBL" id="PCS02433.1"/>
    </source>
</evidence>
<keyword evidence="2" id="KW-1185">Reference proteome</keyword>